<evidence type="ECO:0000313" key="6">
    <source>
        <dbReference type="EMBL" id="EJZ83938.1"/>
    </source>
</evidence>
<dbReference type="InParanoid" id="K0YL19"/>
<feature type="transmembrane region" description="Helical" evidence="4">
    <location>
        <begin position="365"/>
        <end position="386"/>
    </location>
</feature>
<dbReference type="GO" id="GO:0006355">
    <property type="term" value="P:regulation of DNA-templated transcription"/>
    <property type="evidence" value="ECO:0007669"/>
    <property type="project" value="InterPro"/>
</dbReference>
<feature type="transmembrane region" description="Helical" evidence="4">
    <location>
        <begin position="212"/>
        <end position="231"/>
    </location>
</feature>
<feature type="transmembrane region" description="Helical" evidence="4">
    <location>
        <begin position="146"/>
        <end position="164"/>
    </location>
</feature>
<evidence type="ECO:0000313" key="7">
    <source>
        <dbReference type="Proteomes" id="UP000006069"/>
    </source>
</evidence>
<dbReference type="InterPro" id="IPR000792">
    <property type="entry name" value="Tscrpt_reg_LuxR_C"/>
</dbReference>
<dbReference type="Proteomes" id="UP000006069">
    <property type="component" value="Unassembled WGS sequence"/>
</dbReference>
<feature type="transmembrane region" description="Helical" evidence="4">
    <location>
        <begin position="300"/>
        <end position="320"/>
    </location>
</feature>
<dbReference type="PANTHER" id="PTHR44688">
    <property type="entry name" value="DNA-BINDING TRANSCRIPTIONAL ACTIVATOR DEVR_DOSR"/>
    <property type="match status" value="1"/>
</dbReference>
<dbReference type="SMART" id="SM00421">
    <property type="entry name" value="HTH_LUXR"/>
    <property type="match status" value="1"/>
</dbReference>
<evidence type="ECO:0000256" key="3">
    <source>
        <dbReference type="ARBA" id="ARBA00023163"/>
    </source>
</evidence>
<keyword evidence="1" id="KW-0805">Transcription regulation</keyword>
<evidence type="ECO:0000256" key="4">
    <source>
        <dbReference type="SAM" id="Phobius"/>
    </source>
</evidence>
<dbReference type="AlphaFoldDB" id="K0YL19"/>
<dbReference type="GO" id="GO:0003677">
    <property type="term" value="F:DNA binding"/>
    <property type="evidence" value="ECO:0007669"/>
    <property type="project" value="UniProtKB-KW"/>
</dbReference>
<reference evidence="6 7" key="1">
    <citation type="submission" date="2012-08" db="EMBL/GenBank/DDBJ databases">
        <title>The Genome Sequence of Slackia piriformis YIT 12062.</title>
        <authorList>
            <consortium name="The Broad Institute Genome Sequencing Platform"/>
            <person name="Earl A."/>
            <person name="Ward D."/>
            <person name="Feldgarden M."/>
            <person name="Gevers D."/>
            <person name="Morotomi M."/>
            <person name="Walker B."/>
            <person name="Young S.K."/>
            <person name="Zeng Q."/>
            <person name="Gargeya S."/>
            <person name="Fitzgerald M."/>
            <person name="Haas B."/>
            <person name="Abouelleil A."/>
            <person name="Alvarado L."/>
            <person name="Arachchi H.M."/>
            <person name="Berlin A.M."/>
            <person name="Chapman S.B."/>
            <person name="Goldberg J."/>
            <person name="Griggs A."/>
            <person name="Gujja S."/>
            <person name="Hansen M."/>
            <person name="Howarth C."/>
            <person name="Imamovic A."/>
            <person name="Larimer J."/>
            <person name="McCowen C."/>
            <person name="Montmayeur A."/>
            <person name="Murphy C."/>
            <person name="Neiman D."/>
            <person name="Pearson M."/>
            <person name="Priest M."/>
            <person name="Roberts A."/>
            <person name="Saif S."/>
            <person name="Shea T."/>
            <person name="Sisk P."/>
            <person name="Sykes S."/>
            <person name="Wortman J."/>
            <person name="Nusbaum C."/>
            <person name="Birren B."/>
        </authorList>
    </citation>
    <scope>NUCLEOTIDE SEQUENCE [LARGE SCALE GENOMIC DNA]</scope>
    <source>
        <strain evidence="6 7">YIT 12062</strain>
    </source>
</reference>
<accession>K0YL19</accession>
<dbReference type="PATRIC" id="fig|742818.3.peg.1541"/>
<keyword evidence="7" id="KW-1185">Reference proteome</keyword>
<name>K0YL19_9ACTN</name>
<keyword evidence="4" id="KW-1133">Transmembrane helix</keyword>
<keyword evidence="3" id="KW-0804">Transcription</keyword>
<feature type="transmembrane region" description="Helical" evidence="4">
    <location>
        <begin position="53"/>
        <end position="72"/>
    </location>
</feature>
<dbReference type="InterPro" id="IPR016032">
    <property type="entry name" value="Sig_transdc_resp-reg_C-effctor"/>
</dbReference>
<dbReference type="CDD" id="cd06170">
    <property type="entry name" value="LuxR_C_like"/>
    <property type="match status" value="1"/>
</dbReference>
<feature type="transmembrane region" description="Helical" evidence="4">
    <location>
        <begin position="243"/>
        <end position="266"/>
    </location>
</feature>
<dbReference type="SUPFAM" id="SSF46894">
    <property type="entry name" value="C-terminal effector domain of the bipartite response regulators"/>
    <property type="match status" value="1"/>
</dbReference>
<dbReference type="EMBL" id="ADMD01000007">
    <property type="protein sequence ID" value="EJZ83938.1"/>
    <property type="molecule type" value="Genomic_DNA"/>
</dbReference>
<protein>
    <recommendedName>
        <fullName evidence="5">HTH luxR-type domain-containing protein</fullName>
    </recommendedName>
</protein>
<feature type="domain" description="HTH luxR-type" evidence="5">
    <location>
        <begin position="443"/>
        <end position="508"/>
    </location>
</feature>
<dbReference type="InterPro" id="IPR036388">
    <property type="entry name" value="WH-like_DNA-bd_sf"/>
</dbReference>
<proteinExistence type="predicted"/>
<feature type="transmembrane region" description="Helical" evidence="4">
    <location>
        <begin position="16"/>
        <end position="33"/>
    </location>
</feature>
<dbReference type="HOGENOM" id="CLU_027066_3_1_11"/>
<feature type="transmembrane region" description="Helical" evidence="4">
    <location>
        <begin position="113"/>
        <end position="134"/>
    </location>
</feature>
<dbReference type="RefSeq" id="WP_009139657.1">
    <property type="nucleotide sequence ID" value="NZ_JH815198.1"/>
</dbReference>
<feature type="transmembrane region" description="Helical" evidence="4">
    <location>
        <begin position="278"/>
        <end position="294"/>
    </location>
</feature>
<dbReference type="Gene3D" id="1.10.10.10">
    <property type="entry name" value="Winged helix-like DNA-binding domain superfamily/Winged helix DNA-binding domain"/>
    <property type="match status" value="1"/>
</dbReference>
<keyword evidence="4" id="KW-0812">Transmembrane</keyword>
<evidence type="ECO:0000259" key="5">
    <source>
        <dbReference type="PROSITE" id="PS50043"/>
    </source>
</evidence>
<feature type="transmembrane region" description="Helical" evidence="4">
    <location>
        <begin position="170"/>
        <end position="191"/>
    </location>
</feature>
<keyword evidence="4" id="KW-0472">Membrane</keyword>
<dbReference type="PRINTS" id="PR00038">
    <property type="entry name" value="HTHLUXR"/>
</dbReference>
<evidence type="ECO:0000256" key="1">
    <source>
        <dbReference type="ARBA" id="ARBA00023015"/>
    </source>
</evidence>
<dbReference type="PROSITE" id="PS50043">
    <property type="entry name" value="HTH_LUXR_2"/>
    <property type="match status" value="1"/>
</dbReference>
<dbReference type="Pfam" id="PF00196">
    <property type="entry name" value="GerE"/>
    <property type="match status" value="1"/>
</dbReference>
<dbReference type="OrthoDB" id="134985at2"/>
<keyword evidence="2" id="KW-0238">DNA-binding</keyword>
<evidence type="ECO:0000256" key="2">
    <source>
        <dbReference type="ARBA" id="ARBA00023125"/>
    </source>
</evidence>
<comment type="caution">
    <text evidence="6">The sequence shown here is derived from an EMBL/GenBank/DDBJ whole genome shotgun (WGS) entry which is preliminary data.</text>
</comment>
<organism evidence="6 7">
    <name type="scientific">Slackia piriformis YIT 12062</name>
    <dbReference type="NCBI Taxonomy" id="742818"/>
    <lineage>
        <taxon>Bacteria</taxon>
        <taxon>Bacillati</taxon>
        <taxon>Actinomycetota</taxon>
        <taxon>Coriobacteriia</taxon>
        <taxon>Eggerthellales</taxon>
        <taxon>Eggerthellaceae</taxon>
        <taxon>Slackia</taxon>
    </lineage>
</organism>
<feature type="transmembrane region" description="Helical" evidence="4">
    <location>
        <begin position="79"/>
        <end position="101"/>
    </location>
</feature>
<dbReference type="PANTHER" id="PTHR44688:SF16">
    <property type="entry name" value="DNA-BINDING TRANSCRIPTIONAL ACTIVATOR DEVR_DOSR"/>
    <property type="match status" value="1"/>
</dbReference>
<dbReference type="eggNOG" id="COG2197">
    <property type="taxonomic scope" value="Bacteria"/>
</dbReference>
<gene>
    <name evidence="6" type="ORF">HMPREF9451_01463</name>
</gene>
<feature type="transmembrane region" description="Helical" evidence="4">
    <location>
        <begin position="332"/>
        <end position="353"/>
    </location>
</feature>
<sequence>MERVRDLCAGFTARERLLFGGYALYLAFGYMAFESSTLLASGGLDAAFSSSLFLISVIVARVVVYVCGALAYRRRNLVTVPCVVASCVAGALGFVVLGMLVQFSGVLPLDGVLSWLALCGGALGVGGSLLGILWIRFATSFSLRSVYLFAMISNLTSLVVYFLAMSAPAAFHVPLCGLLFAASAWCSWRCLVLRPEKEQRYEKAAFSQAWRILWRPVLSTSVLAFMAGFMLQVAMLHPIPLNVFQGTSLITQFAVVLVLLVPALLVKKAFALESVYKAALPLSAAGFLLLPVIWNGVEGLANACAQLGILVAGIILWCMVADAARVCKVSSTPLFSVCMLCVSLAQLAGTLFGFFRAEYLQPGDIASTAVALAALYAVFMISTFLFKDRRFKDGSDRADASAEDSFAASGLDVSSTSREQAAALSAELLREEREAALDARCAHIAERAAFTPREREVFALVARGKTNAAVAEELVMSENTVKFHLKSIYQKLGIHSKAEVMKLIENNDE</sequence>
<dbReference type="PROSITE" id="PS00622">
    <property type="entry name" value="HTH_LUXR_1"/>
    <property type="match status" value="1"/>
</dbReference>